<keyword evidence="2" id="KW-1185">Reference proteome</keyword>
<evidence type="ECO:0000313" key="2">
    <source>
        <dbReference type="Proteomes" id="UP001204142"/>
    </source>
</evidence>
<dbReference type="EMBL" id="JANIGO010000005">
    <property type="protein sequence ID" value="MCQ8897581.1"/>
    <property type="molecule type" value="Genomic_DNA"/>
</dbReference>
<dbReference type="RefSeq" id="WP_256765385.1">
    <property type="nucleotide sequence ID" value="NZ_JANIGO010000005.1"/>
</dbReference>
<name>A0ABT1WJ91_9BURK</name>
<accession>A0ABT1WJ91</accession>
<organism evidence="1 2">
    <name type="scientific">Limnobacter humi</name>
    <dbReference type="NCBI Taxonomy" id="1778671"/>
    <lineage>
        <taxon>Bacteria</taxon>
        <taxon>Pseudomonadati</taxon>
        <taxon>Pseudomonadota</taxon>
        <taxon>Betaproteobacteria</taxon>
        <taxon>Burkholderiales</taxon>
        <taxon>Burkholderiaceae</taxon>
        <taxon>Limnobacter</taxon>
    </lineage>
</organism>
<comment type="caution">
    <text evidence="1">The sequence shown here is derived from an EMBL/GenBank/DDBJ whole genome shotgun (WGS) entry which is preliminary data.</text>
</comment>
<gene>
    <name evidence="1" type="ORF">NQT62_14155</name>
</gene>
<protein>
    <submittedName>
        <fullName evidence="1">Uncharacterized protein</fullName>
    </submittedName>
</protein>
<dbReference type="Proteomes" id="UP001204142">
    <property type="component" value="Unassembled WGS sequence"/>
</dbReference>
<proteinExistence type="predicted"/>
<reference evidence="1 2" key="1">
    <citation type="submission" date="2022-07" db="EMBL/GenBank/DDBJ databases">
        <authorList>
            <person name="Xamxidin M."/>
            <person name="Wu M."/>
        </authorList>
    </citation>
    <scope>NUCLEOTIDE SEQUENCE [LARGE SCALE GENOMIC DNA]</scope>
    <source>
        <strain evidence="1 2">NBRC 111650</strain>
    </source>
</reference>
<sequence>MSPAVPGNLDPVPLPLPCHLNGKMRYHLLDTGGIKASSVNKQEYSIALVETLINTRFCIAGLNGLGQKIGMDLRSKIDEKIFRYDNHPVNIDSACLSAKIPRYQTTREAQYRFKVLEDNLIELNHASQSLLQELPQLEFTSPQLAARALLAVLPLNLLSPSAFKAWVDHRQRMGMPWSLLEGPGTESIKLDTLDDLIDVASGSHVDPSMDCRISAAVMHDIHPTTGPFRDEAWDRSQLGAPTRTIDSTHRDVEGWGLLREAHSNDEMLVYEARQWNPGLVILLRSLIPRDGKHWADPKKDQAVIEKFRRAAQIQNLAEIMNRADEAQFNGSPRSAASMQGGLMSLFFRTVSDHDSALNPEFVIGQ</sequence>
<evidence type="ECO:0000313" key="1">
    <source>
        <dbReference type="EMBL" id="MCQ8897581.1"/>
    </source>
</evidence>